<accession>A0ABN7TDX6</accession>
<dbReference type="Proteomes" id="UP001158576">
    <property type="component" value="Chromosome 2"/>
</dbReference>
<evidence type="ECO:0000313" key="4">
    <source>
        <dbReference type="Proteomes" id="UP001158576"/>
    </source>
</evidence>
<evidence type="ECO:0000313" key="3">
    <source>
        <dbReference type="EMBL" id="CAG5112811.1"/>
    </source>
</evidence>
<feature type="compositionally biased region" description="Polar residues" evidence="1">
    <location>
        <begin position="7"/>
        <end position="16"/>
    </location>
</feature>
<dbReference type="InterPro" id="IPR035437">
    <property type="entry name" value="SNase_OB-fold_sf"/>
</dbReference>
<dbReference type="InterPro" id="IPR002999">
    <property type="entry name" value="Tudor"/>
</dbReference>
<sequence length="573" mass="65325">MKRTRSAKNNLISSDKGSAAEMMETENDENKLFDGEKKVLLNEFHSAEQNELNRHVMIHKIHKDTTTNEIRALLKARDIQFAKLYVKQRDNGSQYAFITLRGGQFAYEACEKFNVNAPTVNEVQLKLSIAKTRTKNSKGKQIQFGSVEFKVDNATVEAVKVVVGGYDGNLGFTVLPELTKWKANPSIEVWDWAYDAPYVYDGIVKFDKKRPEEDELYLLNDFTGVGPLGPELTNIVVRVKCVKSTPKHVIFRDLDSGYEHNIENYRGDKYPLRKWAKYEYWYRDKVVPTGAKVKLFGVEKSFSADKRALDQEFKKIENRVLKMLCYGVDKDGLLHVDFELKDGSLLLQGLVKRGLLEVVENASDVLEPCADKLDGVYREEQFAIFNQAGFSPGDIISGRIVHIDASDIKSIYIQTDEPKILKRLTDELQVNITYGKEFLESSEKLEEGDVCLFIAKSANGRPRAMRGEIQERTETYFSVEAIDHGFSMNVKHKNCYILPKEFKVVERQAQNVILAGVQMEGDSNEAKEVLNAIKSEKTLLDFQFLTEKEVFCPMLQEKMILNGVKPSFLPVNR</sequence>
<dbReference type="EMBL" id="OU015567">
    <property type="protein sequence ID" value="CAG5112811.1"/>
    <property type="molecule type" value="Genomic_DNA"/>
</dbReference>
<gene>
    <name evidence="3" type="ORF">OKIOD_LOCUS15750</name>
</gene>
<dbReference type="Gene3D" id="2.40.50.90">
    <property type="match status" value="1"/>
</dbReference>
<evidence type="ECO:0000256" key="1">
    <source>
        <dbReference type="SAM" id="MobiDB-lite"/>
    </source>
</evidence>
<reference evidence="3 4" key="1">
    <citation type="submission" date="2021-04" db="EMBL/GenBank/DDBJ databases">
        <authorList>
            <person name="Bliznina A."/>
        </authorList>
    </citation>
    <scope>NUCLEOTIDE SEQUENCE [LARGE SCALE GENOMIC DNA]</scope>
</reference>
<dbReference type="SUPFAM" id="SSF63748">
    <property type="entry name" value="Tudor/PWWP/MBT"/>
    <property type="match status" value="1"/>
</dbReference>
<feature type="region of interest" description="Disordered" evidence="1">
    <location>
        <begin position="1"/>
        <end position="23"/>
    </location>
</feature>
<organism evidence="3 4">
    <name type="scientific">Oikopleura dioica</name>
    <name type="common">Tunicate</name>
    <dbReference type="NCBI Taxonomy" id="34765"/>
    <lineage>
        <taxon>Eukaryota</taxon>
        <taxon>Metazoa</taxon>
        <taxon>Chordata</taxon>
        <taxon>Tunicata</taxon>
        <taxon>Appendicularia</taxon>
        <taxon>Copelata</taxon>
        <taxon>Oikopleuridae</taxon>
        <taxon>Oikopleura</taxon>
    </lineage>
</organism>
<name>A0ABN7TDX6_OIKDI</name>
<protein>
    <submittedName>
        <fullName evidence="3">Oidioi.mRNA.OKI2018_I69.chr2.g6985.t1.cds</fullName>
    </submittedName>
</protein>
<feature type="domain" description="Tudor" evidence="2">
    <location>
        <begin position="397"/>
        <end position="516"/>
    </location>
</feature>
<dbReference type="Pfam" id="PF00567">
    <property type="entry name" value="TUDOR"/>
    <property type="match status" value="1"/>
</dbReference>
<proteinExistence type="predicted"/>
<keyword evidence="4" id="KW-1185">Reference proteome</keyword>
<evidence type="ECO:0000259" key="2">
    <source>
        <dbReference type="Pfam" id="PF00567"/>
    </source>
</evidence>
<dbReference type="Gene3D" id="2.30.30.140">
    <property type="match status" value="1"/>
</dbReference>